<evidence type="ECO:0000313" key="1">
    <source>
        <dbReference type="EMBL" id="EAA21553.1"/>
    </source>
</evidence>
<comment type="caution">
    <text evidence="1">The sequence shown here is derived from an EMBL/GenBank/DDBJ whole genome shotgun (WGS) entry which is preliminary data.</text>
</comment>
<accession>Q7RMQ3</accession>
<keyword evidence="2" id="KW-1185">Reference proteome</keyword>
<dbReference type="AlphaFoldDB" id="Q7RMQ3"/>
<dbReference type="InParanoid" id="Q7RMQ3"/>
<proteinExistence type="predicted"/>
<gene>
    <name evidence="1" type="ORF">PY02125</name>
</gene>
<sequence length="65" mass="8038">MKASVIDVVLWLNYLNKKYIKLMNLIKEHIYRLNNSFYTLLEKMISFNFNYTCTDFRVNFELKKY</sequence>
<protein>
    <submittedName>
        <fullName evidence="1">Uncharacterized protein</fullName>
    </submittedName>
</protein>
<dbReference type="PaxDb" id="73239-Q7RMQ3"/>
<name>Q7RMQ3_PLAYO</name>
<organism evidence="1 2">
    <name type="scientific">Plasmodium yoelii yoelii</name>
    <dbReference type="NCBI Taxonomy" id="73239"/>
    <lineage>
        <taxon>Eukaryota</taxon>
        <taxon>Sar</taxon>
        <taxon>Alveolata</taxon>
        <taxon>Apicomplexa</taxon>
        <taxon>Aconoidasida</taxon>
        <taxon>Haemosporida</taxon>
        <taxon>Plasmodiidae</taxon>
        <taxon>Plasmodium</taxon>
        <taxon>Plasmodium (Vinckeia)</taxon>
    </lineage>
</organism>
<dbReference type="EMBL" id="AABL01000583">
    <property type="protein sequence ID" value="EAA21553.1"/>
    <property type="molecule type" value="Genomic_DNA"/>
</dbReference>
<reference evidence="1 2" key="1">
    <citation type="journal article" date="2002" name="Nature">
        <title>Genome sequence and comparative analysis of the model rodent malaria parasite Plasmodium yoelii yoelii.</title>
        <authorList>
            <person name="Carlton J.M."/>
            <person name="Angiuoli S.V."/>
            <person name="Suh B.B."/>
            <person name="Kooij T.W."/>
            <person name="Pertea M."/>
            <person name="Silva J.C."/>
            <person name="Ermolaeva M.D."/>
            <person name="Allen J.E."/>
            <person name="Selengut J.D."/>
            <person name="Koo H.L."/>
            <person name="Peterson J.D."/>
            <person name="Pop M."/>
            <person name="Kosack D.S."/>
            <person name="Shumway M.F."/>
            <person name="Bidwell S.L."/>
            <person name="Shallom S.J."/>
            <person name="van Aken S.E."/>
            <person name="Riedmuller S.B."/>
            <person name="Feldblyum T.V."/>
            <person name="Cho J.K."/>
            <person name="Quackenbush J."/>
            <person name="Sedegah M."/>
            <person name="Shoaibi A."/>
            <person name="Cummings L.M."/>
            <person name="Florens L."/>
            <person name="Yates J.R."/>
            <person name="Raine J.D."/>
            <person name="Sinden R.E."/>
            <person name="Harris M.A."/>
            <person name="Cunningham D.A."/>
            <person name="Preiser P.R."/>
            <person name="Bergman L.W."/>
            <person name="Vaidya A.B."/>
            <person name="van Lin L.H."/>
            <person name="Janse C.J."/>
            <person name="Waters A.P."/>
            <person name="Smith H.O."/>
            <person name="White O.R."/>
            <person name="Salzberg S.L."/>
            <person name="Venter J.C."/>
            <person name="Fraser C.M."/>
            <person name="Hoffman S.L."/>
            <person name="Gardner M.J."/>
            <person name="Carucci D.J."/>
        </authorList>
    </citation>
    <scope>NUCLEOTIDE SEQUENCE [LARGE SCALE GENOMIC DNA]</scope>
    <source>
        <strain evidence="1 2">17XNL</strain>
    </source>
</reference>
<evidence type="ECO:0000313" key="2">
    <source>
        <dbReference type="Proteomes" id="UP000008553"/>
    </source>
</evidence>
<dbReference type="Proteomes" id="UP000008553">
    <property type="component" value="Unassembled WGS sequence"/>
</dbReference>